<evidence type="ECO:0000313" key="4">
    <source>
        <dbReference type="Proteomes" id="UP000780801"/>
    </source>
</evidence>
<keyword evidence="4" id="KW-1185">Reference proteome</keyword>
<evidence type="ECO:0000256" key="1">
    <source>
        <dbReference type="SAM" id="MobiDB-lite"/>
    </source>
</evidence>
<dbReference type="AlphaFoldDB" id="A0A9P6KFM6"/>
<feature type="compositionally biased region" description="Polar residues" evidence="1">
    <location>
        <begin position="92"/>
        <end position="110"/>
    </location>
</feature>
<dbReference type="Proteomes" id="UP000780801">
    <property type="component" value="Unassembled WGS sequence"/>
</dbReference>
<dbReference type="EMBL" id="JAABOA010000874">
    <property type="protein sequence ID" value="KAF9582925.1"/>
    <property type="molecule type" value="Genomic_DNA"/>
</dbReference>
<protein>
    <submittedName>
        <fullName evidence="3">Oxidation resistance protein 1</fullName>
    </submittedName>
</protein>
<sequence length="176" mass="19211">MIPRKTKQTLSLVTTEQSHHGGPARSTQTTVHTGDWGERSARSGTTSTSDSQRPPNSATSPNQDPWMLVTGSGSATATPFFSTGNDAIARLQPNNNGSSSSIDSVPTPTLTREEQVNKLPPLQLLDRYDDSDPVLDVDIAAQIRLELPRRLRNATKWSLVYSSDQHGISMSTLFHR</sequence>
<feature type="compositionally biased region" description="Polar residues" evidence="1">
    <location>
        <begin position="42"/>
        <end position="63"/>
    </location>
</feature>
<comment type="caution">
    <text evidence="3">The sequence shown here is derived from an EMBL/GenBank/DDBJ whole genome shotgun (WGS) entry which is preliminary data.</text>
</comment>
<proteinExistence type="predicted"/>
<feature type="domain" description="TLDc" evidence="2">
    <location>
        <begin position="133"/>
        <end position="176"/>
    </location>
</feature>
<gene>
    <name evidence="3" type="primary">OXR1_2</name>
    <name evidence="3" type="ORF">BGW38_010575</name>
</gene>
<feature type="compositionally biased region" description="Polar residues" evidence="1">
    <location>
        <begin position="71"/>
        <end position="85"/>
    </location>
</feature>
<name>A0A9P6KFM6_9FUNG</name>
<dbReference type="Pfam" id="PF07534">
    <property type="entry name" value="TLD"/>
    <property type="match status" value="1"/>
</dbReference>
<organism evidence="3 4">
    <name type="scientific">Lunasporangiospora selenospora</name>
    <dbReference type="NCBI Taxonomy" id="979761"/>
    <lineage>
        <taxon>Eukaryota</taxon>
        <taxon>Fungi</taxon>
        <taxon>Fungi incertae sedis</taxon>
        <taxon>Mucoromycota</taxon>
        <taxon>Mortierellomycotina</taxon>
        <taxon>Mortierellomycetes</taxon>
        <taxon>Mortierellales</taxon>
        <taxon>Mortierellaceae</taxon>
        <taxon>Lunasporangiospora</taxon>
    </lineage>
</organism>
<evidence type="ECO:0000259" key="2">
    <source>
        <dbReference type="PROSITE" id="PS51886"/>
    </source>
</evidence>
<evidence type="ECO:0000313" key="3">
    <source>
        <dbReference type="EMBL" id="KAF9582925.1"/>
    </source>
</evidence>
<accession>A0A9P6KFM6</accession>
<dbReference type="PROSITE" id="PS51886">
    <property type="entry name" value="TLDC"/>
    <property type="match status" value="1"/>
</dbReference>
<dbReference type="OrthoDB" id="2379893at2759"/>
<reference evidence="3" key="1">
    <citation type="journal article" date="2020" name="Fungal Divers.">
        <title>Resolving the Mortierellaceae phylogeny through synthesis of multi-gene phylogenetics and phylogenomics.</title>
        <authorList>
            <person name="Vandepol N."/>
            <person name="Liber J."/>
            <person name="Desiro A."/>
            <person name="Na H."/>
            <person name="Kennedy M."/>
            <person name="Barry K."/>
            <person name="Grigoriev I.V."/>
            <person name="Miller A.N."/>
            <person name="O'Donnell K."/>
            <person name="Stajich J.E."/>
            <person name="Bonito G."/>
        </authorList>
    </citation>
    <scope>NUCLEOTIDE SEQUENCE</scope>
    <source>
        <strain evidence="3">KOD1015</strain>
    </source>
</reference>
<feature type="region of interest" description="Disordered" evidence="1">
    <location>
        <begin position="1"/>
        <end position="113"/>
    </location>
</feature>
<feature type="non-terminal residue" evidence="3">
    <location>
        <position position="176"/>
    </location>
</feature>
<dbReference type="InterPro" id="IPR006571">
    <property type="entry name" value="TLDc_dom"/>
</dbReference>